<evidence type="ECO:0000313" key="2">
    <source>
        <dbReference type="Proteomes" id="UP000054869"/>
    </source>
</evidence>
<reference evidence="1 2" key="1">
    <citation type="submission" date="2015-11" db="EMBL/GenBank/DDBJ databases">
        <title>Genomic analysis of 38 Legionella species identifies large and diverse effector repertoires.</title>
        <authorList>
            <person name="Burstein D."/>
            <person name="Amaro F."/>
            <person name="Zusman T."/>
            <person name="Lifshitz Z."/>
            <person name="Cohen O."/>
            <person name="Gilbert J.A."/>
            <person name="Pupko T."/>
            <person name="Shuman H.A."/>
            <person name="Segal G."/>
        </authorList>
    </citation>
    <scope>NUCLEOTIDE SEQUENCE [LARGE SCALE GENOMIC DNA]</scope>
    <source>
        <strain evidence="1 2">ATCC 49751</strain>
    </source>
</reference>
<dbReference type="PATRIC" id="fig|45067.4.peg.2268"/>
<dbReference type="SUPFAM" id="SSF141571">
    <property type="entry name" value="Pentapeptide repeat-like"/>
    <property type="match status" value="1"/>
</dbReference>
<dbReference type="Pfam" id="PF00805">
    <property type="entry name" value="Pentapeptide"/>
    <property type="match status" value="1"/>
</dbReference>
<keyword evidence="2" id="KW-1185">Reference proteome</keyword>
<dbReference type="InterPro" id="IPR052949">
    <property type="entry name" value="PA_immunity-related"/>
</dbReference>
<proteinExistence type="predicted"/>
<dbReference type="PANTHER" id="PTHR42999:SF1">
    <property type="entry name" value="PENTAPEPTIDE REPEAT-CONTAINING PROTEIN"/>
    <property type="match status" value="1"/>
</dbReference>
<dbReference type="STRING" id="45067.Llan_2160"/>
<organism evidence="1 2">
    <name type="scientific">Legionella lansingensis</name>
    <dbReference type="NCBI Taxonomy" id="45067"/>
    <lineage>
        <taxon>Bacteria</taxon>
        <taxon>Pseudomonadati</taxon>
        <taxon>Pseudomonadota</taxon>
        <taxon>Gammaproteobacteria</taxon>
        <taxon>Legionellales</taxon>
        <taxon>Legionellaceae</taxon>
        <taxon>Legionella</taxon>
    </lineage>
</organism>
<gene>
    <name evidence="1" type="ORF">Llan_2160</name>
</gene>
<protein>
    <submittedName>
        <fullName evidence="1">Pentapeptide repeats (8 copies)</fullName>
    </submittedName>
</protein>
<name>A0A0W0VGL4_9GAMM</name>
<dbReference type="AlphaFoldDB" id="A0A0W0VGL4"/>
<accession>A0A0W0VGL4</accession>
<sequence>MTVFAEKYYLQQNFNKLIASSAVIDEIEFHSCQFKLCKFNETQFNKCKFTECDFEDCDLSLVKFKGCKFSESSFKDCNLAGINWTQVHWPSVKLSSPLYFYNCNLSHGSFYSLDLADLVIEQCKVHEVDFRDSNLNHASFVGSDLHGSLFIKTSLLHADFTNAINYIIDIRQNNITKARFSFPDAIALLKCLDIHLIGYDD</sequence>
<dbReference type="EMBL" id="LNYI01000053">
    <property type="protein sequence ID" value="KTD19308.1"/>
    <property type="molecule type" value="Genomic_DNA"/>
</dbReference>
<dbReference type="Gene3D" id="2.160.20.80">
    <property type="entry name" value="E3 ubiquitin-protein ligase SopA"/>
    <property type="match status" value="1"/>
</dbReference>
<evidence type="ECO:0000313" key="1">
    <source>
        <dbReference type="EMBL" id="KTD19308.1"/>
    </source>
</evidence>
<comment type="caution">
    <text evidence="1">The sequence shown here is derived from an EMBL/GenBank/DDBJ whole genome shotgun (WGS) entry which is preliminary data.</text>
</comment>
<dbReference type="PANTHER" id="PTHR42999">
    <property type="entry name" value="ANTIBIOTIC RESISTANCE PROTEIN MCBG"/>
    <property type="match status" value="1"/>
</dbReference>
<dbReference type="eggNOG" id="COG1357">
    <property type="taxonomic scope" value="Bacteria"/>
</dbReference>
<dbReference type="OrthoDB" id="5290767at2"/>
<dbReference type="Proteomes" id="UP000054869">
    <property type="component" value="Unassembled WGS sequence"/>
</dbReference>
<dbReference type="RefSeq" id="WP_028373124.1">
    <property type="nucleotide sequence ID" value="NZ_CAAAJD010000010.1"/>
</dbReference>
<dbReference type="Pfam" id="PF13599">
    <property type="entry name" value="Pentapeptide_4"/>
    <property type="match status" value="1"/>
</dbReference>
<dbReference type="InterPro" id="IPR001646">
    <property type="entry name" value="5peptide_repeat"/>
</dbReference>